<protein>
    <submittedName>
        <fullName evidence="8">TetR/AcrR family transcriptional regulator</fullName>
    </submittedName>
</protein>
<dbReference type="SUPFAM" id="SSF46689">
    <property type="entry name" value="Homeodomain-like"/>
    <property type="match status" value="1"/>
</dbReference>
<dbReference type="InterPro" id="IPR039538">
    <property type="entry name" value="BetI_C"/>
</dbReference>
<evidence type="ECO:0000256" key="4">
    <source>
        <dbReference type="ARBA" id="ARBA00023163"/>
    </source>
</evidence>
<evidence type="ECO:0000256" key="1">
    <source>
        <dbReference type="ARBA" id="ARBA00022491"/>
    </source>
</evidence>
<proteinExistence type="predicted"/>
<sequence>MKRATPRRPLKREPATEPGDQRRVELLEAAYVLIAEKGLEGLRTRDIAARAGVNISTLHYYFGTKEALIVAVVDHVNDKFTAPPPGRRGEAPSWDASPTLLSHLESAWRSFQNDAHLSTVLQELVVRASRDAAARAAFKALHLSWNRIVEDLLRAEVEQGRLRADLDAQAGARIVTSFIMGAMMQLGVNPKAFDYATLAKELERWAGSSGAPRR</sequence>
<evidence type="ECO:0000259" key="7">
    <source>
        <dbReference type="PROSITE" id="PS50977"/>
    </source>
</evidence>
<keyword evidence="1" id="KW-0678">Repressor</keyword>
<dbReference type="InterPro" id="IPR050109">
    <property type="entry name" value="HTH-type_TetR-like_transc_reg"/>
</dbReference>
<dbReference type="Proteomes" id="UP000662747">
    <property type="component" value="Chromosome"/>
</dbReference>
<name>A0ABX7P6E0_9BACT</name>
<evidence type="ECO:0000256" key="2">
    <source>
        <dbReference type="ARBA" id="ARBA00023015"/>
    </source>
</evidence>
<feature type="DNA-binding region" description="H-T-H motif" evidence="5">
    <location>
        <begin position="43"/>
        <end position="62"/>
    </location>
</feature>
<gene>
    <name evidence="8" type="ORF">JY651_14325</name>
</gene>
<dbReference type="Pfam" id="PF13977">
    <property type="entry name" value="TetR_C_6"/>
    <property type="match status" value="1"/>
</dbReference>
<evidence type="ECO:0000256" key="3">
    <source>
        <dbReference type="ARBA" id="ARBA00023125"/>
    </source>
</evidence>
<feature type="region of interest" description="Disordered" evidence="6">
    <location>
        <begin position="1"/>
        <end position="20"/>
    </location>
</feature>
<evidence type="ECO:0000256" key="5">
    <source>
        <dbReference type="PROSITE-ProRule" id="PRU00335"/>
    </source>
</evidence>
<dbReference type="PANTHER" id="PTHR30055">
    <property type="entry name" value="HTH-TYPE TRANSCRIPTIONAL REGULATOR RUTR"/>
    <property type="match status" value="1"/>
</dbReference>
<accession>A0ABX7P6E0</accession>
<reference evidence="8 9" key="1">
    <citation type="submission" date="2021-02" db="EMBL/GenBank/DDBJ databases">
        <title>De Novo genome assembly of isolated myxobacteria.</title>
        <authorList>
            <person name="Stevens D.C."/>
        </authorList>
    </citation>
    <scope>NUCLEOTIDE SEQUENCE [LARGE SCALE GENOMIC DNA]</scope>
    <source>
        <strain evidence="9">SCPEA02</strain>
    </source>
</reference>
<dbReference type="PROSITE" id="PS50977">
    <property type="entry name" value="HTH_TETR_2"/>
    <property type="match status" value="1"/>
</dbReference>
<keyword evidence="3 5" id="KW-0238">DNA-binding</keyword>
<feature type="compositionally biased region" description="Basic and acidic residues" evidence="6">
    <location>
        <begin position="11"/>
        <end position="20"/>
    </location>
</feature>
<dbReference type="InterPro" id="IPR009057">
    <property type="entry name" value="Homeodomain-like_sf"/>
</dbReference>
<dbReference type="PRINTS" id="PR00455">
    <property type="entry name" value="HTHTETR"/>
</dbReference>
<evidence type="ECO:0000256" key="6">
    <source>
        <dbReference type="SAM" id="MobiDB-lite"/>
    </source>
</evidence>
<keyword evidence="4" id="KW-0804">Transcription</keyword>
<feature type="compositionally biased region" description="Basic residues" evidence="6">
    <location>
        <begin position="1"/>
        <end position="10"/>
    </location>
</feature>
<dbReference type="InterPro" id="IPR036271">
    <property type="entry name" value="Tet_transcr_reg_TetR-rel_C_sf"/>
</dbReference>
<evidence type="ECO:0000313" key="8">
    <source>
        <dbReference type="EMBL" id="QSQ26023.1"/>
    </source>
</evidence>
<dbReference type="RefSeq" id="WP_206727573.1">
    <property type="nucleotide sequence ID" value="NZ_CP071090.1"/>
</dbReference>
<dbReference type="InterPro" id="IPR001647">
    <property type="entry name" value="HTH_TetR"/>
</dbReference>
<dbReference type="EMBL" id="CP071090">
    <property type="protein sequence ID" value="QSQ26023.1"/>
    <property type="molecule type" value="Genomic_DNA"/>
</dbReference>
<dbReference type="SUPFAM" id="SSF48498">
    <property type="entry name" value="Tetracyclin repressor-like, C-terminal domain"/>
    <property type="match status" value="1"/>
</dbReference>
<feature type="domain" description="HTH tetR-type" evidence="7">
    <location>
        <begin position="20"/>
        <end position="80"/>
    </location>
</feature>
<dbReference type="Gene3D" id="1.10.357.10">
    <property type="entry name" value="Tetracycline Repressor, domain 2"/>
    <property type="match status" value="1"/>
</dbReference>
<keyword evidence="2" id="KW-0805">Transcription regulation</keyword>
<keyword evidence="9" id="KW-1185">Reference proteome</keyword>
<evidence type="ECO:0000313" key="9">
    <source>
        <dbReference type="Proteomes" id="UP000662747"/>
    </source>
</evidence>
<dbReference type="PANTHER" id="PTHR30055:SF234">
    <property type="entry name" value="HTH-TYPE TRANSCRIPTIONAL REGULATOR BETI"/>
    <property type="match status" value="1"/>
</dbReference>
<dbReference type="Pfam" id="PF00440">
    <property type="entry name" value="TetR_N"/>
    <property type="match status" value="1"/>
</dbReference>
<organism evidence="8 9">
    <name type="scientific">Pyxidicoccus parkwayensis</name>
    <dbReference type="NCBI Taxonomy" id="2813578"/>
    <lineage>
        <taxon>Bacteria</taxon>
        <taxon>Pseudomonadati</taxon>
        <taxon>Myxococcota</taxon>
        <taxon>Myxococcia</taxon>
        <taxon>Myxococcales</taxon>
        <taxon>Cystobacterineae</taxon>
        <taxon>Myxococcaceae</taxon>
        <taxon>Pyxidicoccus</taxon>
    </lineage>
</organism>